<dbReference type="SMART" id="SM00181">
    <property type="entry name" value="EGF"/>
    <property type="match status" value="11"/>
</dbReference>
<dbReference type="PANTHER" id="PTHR45756:SF1">
    <property type="entry name" value="PROTEIN KINASE DOMAIN CONTAINING PROTEIN"/>
    <property type="match status" value="1"/>
</dbReference>
<evidence type="ECO:0000313" key="4">
    <source>
        <dbReference type="Proteomes" id="UP001162131"/>
    </source>
</evidence>
<feature type="domain" description="EGF-like" evidence="2">
    <location>
        <begin position="702"/>
        <end position="736"/>
    </location>
</feature>
<gene>
    <name evidence="3" type="ORF">BSTOLATCC_MIC49436</name>
</gene>
<accession>A0AAU9JTX5</accession>
<dbReference type="Proteomes" id="UP001162131">
    <property type="component" value="Unassembled WGS sequence"/>
</dbReference>
<keyword evidence="1" id="KW-0732">Signal</keyword>
<dbReference type="SUPFAM" id="SSF57184">
    <property type="entry name" value="Growth factor receptor domain"/>
    <property type="match status" value="6"/>
</dbReference>
<feature type="domain" description="EGF-like" evidence="2">
    <location>
        <begin position="341"/>
        <end position="378"/>
    </location>
</feature>
<proteinExistence type="predicted"/>
<comment type="caution">
    <text evidence="3">The sequence shown here is derived from an EMBL/GenBank/DDBJ whole genome shotgun (WGS) entry which is preliminary data.</text>
</comment>
<feature type="domain" description="EGF-like" evidence="2">
    <location>
        <begin position="239"/>
        <end position="271"/>
    </location>
</feature>
<evidence type="ECO:0000313" key="3">
    <source>
        <dbReference type="EMBL" id="CAG9329821.1"/>
    </source>
</evidence>
<feature type="domain" description="EGF-like" evidence="2">
    <location>
        <begin position="291"/>
        <end position="340"/>
    </location>
</feature>
<dbReference type="InterPro" id="IPR006212">
    <property type="entry name" value="Furin_repeat"/>
</dbReference>
<evidence type="ECO:0000259" key="2">
    <source>
        <dbReference type="SMART" id="SM00181"/>
    </source>
</evidence>
<dbReference type="InterPro" id="IPR053215">
    <property type="entry name" value="TKL_Ser/Thr_kinase"/>
</dbReference>
<dbReference type="InterPro" id="IPR009030">
    <property type="entry name" value="Growth_fac_rcpt_cys_sf"/>
</dbReference>
<protein>
    <recommendedName>
        <fullName evidence="2">EGF-like domain-containing protein</fullName>
    </recommendedName>
</protein>
<organism evidence="3 4">
    <name type="scientific">Blepharisma stoltei</name>
    <dbReference type="NCBI Taxonomy" id="1481888"/>
    <lineage>
        <taxon>Eukaryota</taxon>
        <taxon>Sar</taxon>
        <taxon>Alveolata</taxon>
        <taxon>Ciliophora</taxon>
        <taxon>Postciliodesmatophora</taxon>
        <taxon>Heterotrichea</taxon>
        <taxon>Heterotrichida</taxon>
        <taxon>Blepharismidae</taxon>
        <taxon>Blepharisma</taxon>
    </lineage>
</organism>
<feature type="chain" id="PRO_5043583326" description="EGF-like domain-containing protein" evidence="1">
    <location>
        <begin position="18"/>
        <end position="941"/>
    </location>
</feature>
<feature type="domain" description="EGF-like" evidence="2">
    <location>
        <begin position="471"/>
        <end position="502"/>
    </location>
</feature>
<dbReference type="SMART" id="SM00261">
    <property type="entry name" value="FU"/>
    <property type="match status" value="8"/>
</dbReference>
<reference evidence="3" key="1">
    <citation type="submission" date="2021-09" db="EMBL/GenBank/DDBJ databases">
        <authorList>
            <consortium name="AG Swart"/>
            <person name="Singh M."/>
            <person name="Singh A."/>
            <person name="Seah K."/>
            <person name="Emmerich C."/>
        </authorList>
    </citation>
    <scope>NUCLEOTIDE SEQUENCE</scope>
    <source>
        <strain evidence="3">ATCC30299</strain>
    </source>
</reference>
<dbReference type="EMBL" id="CAJZBQ010000048">
    <property type="protein sequence ID" value="CAG9329821.1"/>
    <property type="molecule type" value="Genomic_DNA"/>
</dbReference>
<dbReference type="AlphaFoldDB" id="A0AAU9JTX5"/>
<feature type="domain" description="EGF-like" evidence="2">
    <location>
        <begin position="503"/>
        <end position="537"/>
    </location>
</feature>
<name>A0AAU9JTX5_9CILI</name>
<feature type="domain" description="EGF-like" evidence="2">
    <location>
        <begin position="143"/>
        <end position="175"/>
    </location>
</feature>
<feature type="domain" description="EGF-like" evidence="2">
    <location>
        <begin position="570"/>
        <end position="602"/>
    </location>
</feature>
<feature type="domain" description="EGF-like" evidence="2">
    <location>
        <begin position="800"/>
        <end position="833"/>
    </location>
</feature>
<dbReference type="Gene3D" id="2.10.220.10">
    <property type="entry name" value="Hormone Receptor, Insulin-like Growth Factor Receptor 1, Chain A, domain 2"/>
    <property type="match status" value="3"/>
</dbReference>
<dbReference type="InterPro" id="IPR000742">
    <property type="entry name" value="EGF"/>
</dbReference>
<feature type="domain" description="EGF-like" evidence="2">
    <location>
        <begin position="669"/>
        <end position="701"/>
    </location>
</feature>
<sequence>MLARFICLLVLTLLTSSTKEINPDVKTSSKGTKIDSKLLLQDPNLPIQLFQDAMNSRKLKENSTSDASGNKNKRQLYSWCIDGQNGCQECNESRTLCSICKNVGDMPDRNGGCTTSSLPGCSIVTGEFECDVCSANHYFSCSQCSDSIANCNVCFNLEQCSECIEGFYLDGSRCTLCSSKYNDCEACNWDVCQKCKSGFALDANSNCVSSPTSNCISVDNGDCYDCAEGYYLKDNACISCTGISNCELCDDESTCTQCSAGFFLQDPTTCVSCSSQISYCAACDSDSECTECDSTHYLTDLDDCANSGPEHCYIVDSNDLTTCNDCLKGYNWDQSDKTCKACGDIMPHCTECQDGNIEDFRCWTCDVGYILDIYSVCIKSPLKNCVKVSDASHCEVCSSVSNGVCASAGAPIANCKMASTDSSYCAECDLGYSYTGEGLCQCSAKDCTTCNTNDGSICDTCIDNYYEDCVPCSTKIANCDTCAGGVCTKCSAGYFLLYSTCNLCALLDPNCITCADNELFCTSCKPGFLAAYYGECVESSLLNCEIAQGSTSCTLCLSGYYINDQQTCSSCEDNSAGCVACSESSTCLKCSQGYWLDSLSCSPCSSIPNCQACDNGTICTKCQATYLLNENKSCTSSSIENCDVVVSNDPSTCQQCSTGYFWDTTICKACSVPLPNCDTCSSSTTCSLCKTGYYWNLIQCSVCTNALKNCLECSSDGTSCSKCDSGYYLNHENKCTSSVLNSCAKVSDDGTCISCPSNKIFACTNGGTSLPNCAVSSSDSSVCVKCMPSYKNQGGICVEMCSENCSDCSSKNICTVCNSGYFLYDSNGKTTCISCADSCTDCEPNPNCFMCADLVVQDGDTCRVDSVGYEISFSDRFIIIDFAHSSSKILTLASIEAFTIDGQNIATTNWLISSRSDTQLQIQTDNVREADLPINIDLSLL</sequence>
<feature type="signal peptide" evidence="1">
    <location>
        <begin position="1"/>
        <end position="17"/>
    </location>
</feature>
<keyword evidence="4" id="KW-1185">Reference proteome</keyword>
<feature type="domain" description="EGF-like" evidence="2">
    <location>
        <begin position="603"/>
        <end position="635"/>
    </location>
</feature>
<evidence type="ECO:0000256" key="1">
    <source>
        <dbReference type="SAM" id="SignalP"/>
    </source>
</evidence>
<dbReference type="PANTHER" id="PTHR45756">
    <property type="entry name" value="PALMITOYLTRANSFERASE"/>
    <property type="match status" value="1"/>
</dbReference>